<comment type="similarity">
    <text evidence="2">Belongs to the aconitase/IPM isomerase family.</text>
</comment>
<dbReference type="InterPro" id="IPR007474">
    <property type="entry name" value="ApaG_domain"/>
</dbReference>
<dbReference type="InterPro" id="IPR015931">
    <property type="entry name" value="Acnase/IPM_dHydase_lsu_aba_1/3"/>
</dbReference>
<dbReference type="InterPro" id="IPR015928">
    <property type="entry name" value="Aconitase/3IPM_dehydase_swvl"/>
</dbReference>
<evidence type="ECO:0000256" key="8">
    <source>
        <dbReference type="ARBA" id="ARBA00023239"/>
    </source>
</evidence>
<evidence type="ECO:0000256" key="10">
    <source>
        <dbReference type="ARBA" id="ARBA00029682"/>
    </source>
</evidence>
<protein>
    <recommendedName>
        <fullName evidence="3">aconitate hydratase</fullName>
        <ecNumber evidence="3">4.2.1.3</ecNumber>
    </recommendedName>
    <alternativeName>
        <fullName evidence="10">Citrate hydro-lyase</fullName>
    </alternativeName>
</protein>
<comment type="caution">
    <text evidence="12">The sequence shown here is derived from an EMBL/GenBank/DDBJ whole genome shotgun (WGS) entry which is preliminary data.</text>
</comment>
<organism evidence="12 13">
    <name type="scientific">Hevea brasiliensis</name>
    <name type="common">Para rubber tree</name>
    <name type="synonym">Siphonia brasiliensis</name>
    <dbReference type="NCBI Taxonomy" id="3981"/>
    <lineage>
        <taxon>Eukaryota</taxon>
        <taxon>Viridiplantae</taxon>
        <taxon>Streptophyta</taxon>
        <taxon>Embryophyta</taxon>
        <taxon>Tracheophyta</taxon>
        <taxon>Spermatophyta</taxon>
        <taxon>Magnoliopsida</taxon>
        <taxon>eudicotyledons</taxon>
        <taxon>Gunneridae</taxon>
        <taxon>Pentapetalae</taxon>
        <taxon>rosids</taxon>
        <taxon>fabids</taxon>
        <taxon>Malpighiales</taxon>
        <taxon>Euphorbiaceae</taxon>
        <taxon>Crotonoideae</taxon>
        <taxon>Micrandreae</taxon>
        <taxon>Hevea</taxon>
    </lineage>
</organism>
<dbReference type="Pfam" id="PF00330">
    <property type="entry name" value="Aconitase"/>
    <property type="match status" value="1"/>
</dbReference>
<dbReference type="SUPFAM" id="SSF110069">
    <property type="entry name" value="ApaG-like"/>
    <property type="match status" value="1"/>
</dbReference>
<dbReference type="Pfam" id="PF04379">
    <property type="entry name" value="DUF525"/>
    <property type="match status" value="1"/>
</dbReference>
<dbReference type="PROSITE" id="PS01244">
    <property type="entry name" value="ACONITASE_2"/>
    <property type="match status" value="1"/>
</dbReference>
<dbReference type="GO" id="GO:0003994">
    <property type="term" value="F:aconitate hydratase activity"/>
    <property type="evidence" value="ECO:0007669"/>
    <property type="project" value="UniProtKB-EC"/>
</dbReference>
<dbReference type="FunFam" id="3.30.499.10:FF:000002">
    <property type="entry name" value="Aconitate hydratase"/>
    <property type="match status" value="1"/>
</dbReference>
<reference evidence="12 13" key="1">
    <citation type="journal article" date="2020" name="Mol. Plant">
        <title>The Chromosome-Based Rubber Tree Genome Provides New Insights into Spurge Genome Evolution and Rubber Biosynthesis.</title>
        <authorList>
            <person name="Liu J."/>
            <person name="Shi C."/>
            <person name="Shi C.C."/>
            <person name="Li W."/>
            <person name="Zhang Q.J."/>
            <person name="Zhang Y."/>
            <person name="Li K."/>
            <person name="Lu H.F."/>
            <person name="Shi C."/>
            <person name="Zhu S.T."/>
            <person name="Xiao Z.Y."/>
            <person name="Nan H."/>
            <person name="Yue Y."/>
            <person name="Zhu X.G."/>
            <person name="Wu Y."/>
            <person name="Hong X.N."/>
            <person name="Fan G.Y."/>
            <person name="Tong Y."/>
            <person name="Zhang D."/>
            <person name="Mao C.L."/>
            <person name="Liu Y.L."/>
            <person name="Hao S.J."/>
            <person name="Liu W.Q."/>
            <person name="Lv M.Q."/>
            <person name="Zhang H.B."/>
            <person name="Liu Y."/>
            <person name="Hu-Tang G.R."/>
            <person name="Wang J.P."/>
            <person name="Wang J.H."/>
            <person name="Sun Y.H."/>
            <person name="Ni S.B."/>
            <person name="Chen W.B."/>
            <person name="Zhang X.C."/>
            <person name="Jiao Y.N."/>
            <person name="Eichler E.E."/>
            <person name="Li G.H."/>
            <person name="Liu X."/>
            <person name="Gao L.Z."/>
        </authorList>
    </citation>
    <scope>NUCLEOTIDE SEQUENCE [LARGE SCALE GENOMIC DNA]</scope>
    <source>
        <strain evidence="13">cv. GT1</strain>
        <tissue evidence="12">Leaf</tissue>
    </source>
</reference>
<dbReference type="Pfam" id="PF00694">
    <property type="entry name" value="Aconitase_C"/>
    <property type="match status" value="1"/>
</dbReference>
<evidence type="ECO:0000256" key="7">
    <source>
        <dbReference type="ARBA" id="ARBA00023014"/>
    </source>
</evidence>
<dbReference type="Proteomes" id="UP000467840">
    <property type="component" value="Unassembled WGS sequence"/>
</dbReference>
<dbReference type="GO" id="GO:0006102">
    <property type="term" value="P:isocitrate metabolic process"/>
    <property type="evidence" value="ECO:0007669"/>
    <property type="project" value="UniProtKB-ARBA"/>
</dbReference>
<dbReference type="SUPFAM" id="SSF53732">
    <property type="entry name" value="Aconitase iron-sulfur domain"/>
    <property type="match status" value="1"/>
</dbReference>
<keyword evidence="7" id="KW-0411">Iron-sulfur</keyword>
<keyword evidence="4" id="KW-0004">4Fe-4S</keyword>
<comment type="catalytic activity">
    <reaction evidence="9">
        <text>citrate = D-threo-isocitrate</text>
        <dbReference type="Rhea" id="RHEA:10336"/>
        <dbReference type="ChEBI" id="CHEBI:15562"/>
        <dbReference type="ChEBI" id="CHEBI:16947"/>
        <dbReference type="EC" id="4.2.1.3"/>
    </reaction>
</comment>
<dbReference type="PANTHER" id="PTHR11670">
    <property type="entry name" value="ACONITASE/IRON-RESPONSIVE ELEMENT FAMILY MEMBER"/>
    <property type="match status" value="1"/>
</dbReference>
<dbReference type="PROSITE" id="PS00450">
    <property type="entry name" value="ACONITASE_1"/>
    <property type="match status" value="1"/>
</dbReference>
<name>A0A6A6JZQ9_HEVBR</name>
<feature type="domain" description="ApaG" evidence="11">
    <location>
        <begin position="7"/>
        <end position="132"/>
    </location>
</feature>
<evidence type="ECO:0000256" key="9">
    <source>
        <dbReference type="ARBA" id="ARBA00023501"/>
    </source>
</evidence>
<dbReference type="PRINTS" id="PR00415">
    <property type="entry name" value="ACONITASE"/>
</dbReference>
<dbReference type="Gene3D" id="3.30.499.10">
    <property type="entry name" value="Aconitase, domain 3"/>
    <property type="match status" value="2"/>
</dbReference>
<keyword evidence="5" id="KW-0479">Metal-binding</keyword>
<evidence type="ECO:0000259" key="11">
    <source>
        <dbReference type="PROSITE" id="PS51087"/>
    </source>
</evidence>
<dbReference type="InterPro" id="IPR018136">
    <property type="entry name" value="Aconitase_4Fe-4S_BS"/>
</dbReference>
<dbReference type="PROSITE" id="PS51087">
    <property type="entry name" value="APAG"/>
    <property type="match status" value="1"/>
</dbReference>
<evidence type="ECO:0000256" key="3">
    <source>
        <dbReference type="ARBA" id="ARBA00012926"/>
    </source>
</evidence>
<dbReference type="InterPro" id="IPR036767">
    <property type="entry name" value="ApaG_sf"/>
</dbReference>
<gene>
    <name evidence="12" type="ORF">GH714_042885</name>
</gene>
<dbReference type="NCBIfam" id="NF003967">
    <property type="entry name" value="PRK05461.1"/>
    <property type="match status" value="1"/>
</dbReference>
<evidence type="ECO:0000256" key="4">
    <source>
        <dbReference type="ARBA" id="ARBA00022485"/>
    </source>
</evidence>
<evidence type="ECO:0000313" key="12">
    <source>
        <dbReference type="EMBL" id="KAF2282061.1"/>
    </source>
</evidence>
<evidence type="ECO:0000256" key="6">
    <source>
        <dbReference type="ARBA" id="ARBA00023004"/>
    </source>
</evidence>
<comment type="cofactor">
    <cofactor evidence="1">
        <name>[4Fe-4S] cluster</name>
        <dbReference type="ChEBI" id="CHEBI:49883"/>
    </cofactor>
</comment>
<dbReference type="FunFam" id="3.20.19.10:FF:000001">
    <property type="entry name" value="Aconitate hydratase"/>
    <property type="match status" value="1"/>
</dbReference>
<dbReference type="GO" id="GO:0006101">
    <property type="term" value="P:citrate metabolic process"/>
    <property type="evidence" value="ECO:0007669"/>
    <property type="project" value="UniProtKB-ARBA"/>
</dbReference>
<keyword evidence="6" id="KW-0408">Iron</keyword>
<dbReference type="AlphaFoldDB" id="A0A6A6JZQ9"/>
<keyword evidence="13" id="KW-1185">Reference proteome</keyword>
<dbReference type="InterPro" id="IPR006249">
    <property type="entry name" value="Aconitase/IRP2"/>
</dbReference>
<dbReference type="Gene3D" id="6.10.190.10">
    <property type="match status" value="1"/>
</dbReference>
<evidence type="ECO:0000256" key="5">
    <source>
        <dbReference type="ARBA" id="ARBA00022723"/>
    </source>
</evidence>
<evidence type="ECO:0000313" key="13">
    <source>
        <dbReference type="Proteomes" id="UP000467840"/>
    </source>
</evidence>
<dbReference type="EC" id="4.2.1.3" evidence="3"/>
<evidence type="ECO:0000256" key="2">
    <source>
        <dbReference type="ARBA" id="ARBA00007185"/>
    </source>
</evidence>
<dbReference type="GO" id="GO:0051539">
    <property type="term" value="F:4 iron, 4 sulfur cluster binding"/>
    <property type="evidence" value="ECO:0007669"/>
    <property type="project" value="UniProtKB-KW"/>
</dbReference>
<dbReference type="SUPFAM" id="SSF52016">
    <property type="entry name" value="LeuD/IlvD-like"/>
    <property type="match status" value="1"/>
</dbReference>
<sequence length="919" mass="100071">MTTLGCGGATGLIEVEVTPSYLEEHSMPHENCYIWLYSVKIKNVGDSTVQLLKRSWKIIDSKGMINEVSGSGVVGRQPVLKPGGFFEYTSGTCLSTPSGVMNGWQLRVGGGSHDYFALDAAYQGLGLNGTKLPFVLKILLENLLRNEDGVHVTLGDLKRLANRINTGTECEVSFMPTRVIMQDFTGVPALVDLAAMRDYVQEKGCDPSLINPKIPVDLVIDHSVQVDFYGTQDALAKNVRLEMSRNLERYKFLKWGQSAFSNLRVIPPGTGICHQVNLEHLAKIVWNCGGVLCPDTVVGTDSHTTMVNGIAVLGWGVGGIEAEAVMLGQPIVMTVPEVLGVELRGKLREGVTATDTVLTITNILRKKSVVGKFVEFYGEGLKNLSVFDRATIANMAPEYGATCGFFPFDQGTLDYLDITGRSKEDIDVVETYLRAQGLWYKNGSGAAYSDELTVDLAEVQPVVAGPKMPQERVLLSQVPRTLAGCATHRKTEHNSVVKNGDVVIAAITSCTNTSNPHVMIAAGLVARKAKQLGIRPKSWVKTSLTPGSRVVEAYLQASGLQECLDDIGFNIAGYGCATCIGNSGPLAGEIESLIKAQDLLVASVLSGNRNFEGRIHPCVKANFLASPPLVVIYALAGTVLLDLTRDPVCQDSRGNDVFLRDLWPSSREIGEVIAKFVSREVFAEKYKDVFSGDDIWKNVEYNGDATYNWEPESPAGEFLMRNGVQERDFNSYGARRGNHHVMLRGTFANIRIKNEMLNEVRGGFTKHVPTERVMTVFEAAMLYREANVPLVIIARQGYGAGSSRDWAAKGTLLLGVRAVIAEDFERIHRSNLVGMGVLPLTFKRTSDNVFSGNEVITLSGSVGVGEEIVCKIREVDGSEREIPLLCAINTEVEEEYLASGGVLHYVLKRMVGESIAGDA</sequence>
<dbReference type="GO" id="GO:0046872">
    <property type="term" value="F:metal ion binding"/>
    <property type="evidence" value="ECO:0007669"/>
    <property type="project" value="UniProtKB-KW"/>
</dbReference>
<dbReference type="EMBL" id="JAAGAX010000511">
    <property type="protein sequence ID" value="KAF2282061.1"/>
    <property type="molecule type" value="Genomic_DNA"/>
</dbReference>
<accession>A0A6A6JZQ9</accession>
<dbReference type="Gene3D" id="3.20.19.10">
    <property type="entry name" value="Aconitase, domain 4"/>
    <property type="match status" value="1"/>
</dbReference>
<proteinExistence type="inferred from homology"/>
<evidence type="ECO:0000256" key="1">
    <source>
        <dbReference type="ARBA" id="ARBA00001966"/>
    </source>
</evidence>
<dbReference type="InterPro" id="IPR001030">
    <property type="entry name" value="Acoase/IPM_deHydtase_lsu_aba"/>
</dbReference>
<keyword evidence="8" id="KW-0456">Lyase</keyword>
<dbReference type="InterPro" id="IPR036008">
    <property type="entry name" value="Aconitase_4Fe-4S_dom"/>
</dbReference>
<dbReference type="CDD" id="cd01586">
    <property type="entry name" value="AcnA_IRP"/>
    <property type="match status" value="1"/>
</dbReference>
<dbReference type="NCBIfam" id="NF006757">
    <property type="entry name" value="PRK09277.1"/>
    <property type="match status" value="1"/>
</dbReference>
<dbReference type="InterPro" id="IPR000573">
    <property type="entry name" value="AconitaseA/IPMdHydase_ssu_swvl"/>
</dbReference>